<evidence type="ECO:0000256" key="4">
    <source>
        <dbReference type="ARBA" id="ARBA00012438"/>
    </source>
</evidence>
<comment type="cofactor">
    <cofactor evidence="2">
        <name>[4Fe-4S] cluster</name>
        <dbReference type="ChEBI" id="CHEBI:49883"/>
    </cofactor>
</comment>
<accession>A0A4P6JXV5</accession>
<keyword evidence="14" id="KW-0805">Transcription regulation</keyword>
<comment type="function">
    <text evidence="16">Member of the two-component regulatory system NreB/NreC involved in the control of dissimilatory nitrate/nitrite reduction in response to oxygen. NreB functions as a direct oxygen sensor histidine kinase which is autophosphorylated, in the absence of oxygen, probably at the conserved histidine residue, and transfers its phosphate group probably to a conserved aspartate residue of NreC. NreB/NreC activates the expression of the nitrate (narGHJI) and nitrite (nir) reductase operons, as well as the putative nitrate transporter gene narT.</text>
</comment>
<evidence type="ECO:0000313" key="21">
    <source>
        <dbReference type="EMBL" id="QBD80608.1"/>
    </source>
</evidence>
<evidence type="ECO:0000256" key="1">
    <source>
        <dbReference type="ARBA" id="ARBA00000085"/>
    </source>
</evidence>
<feature type="region of interest" description="Disordered" evidence="18">
    <location>
        <begin position="1"/>
        <end position="23"/>
    </location>
</feature>
<keyword evidence="8" id="KW-0808">Transferase</keyword>
<dbReference type="CDD" id="cd16917">
    <property type="entry name" value="HATPase_UhpB-NarQ-NarX-like"/>
    <property type="match status" value="1"/>
</dbReference>
<keyword evidence="11" id="KW-0408">Iron</keyword>
<dbReference type="AlphaFoldDB" id="A0A4P6JXV5"/>
<dbReference type="Pfam" id="PF07730">
    <property type="entry name" value="HisKA_3"/>
    <property type="match status" value="1"/>
</dbReference>
<dbReference type="GO" id="GO:0046983">
    <property type="term" value="F:protein dimerization activity"/>
    <property type="evidence" value="ECO:0007669"/>
    <property type="project" value="InterPro"/>
</dbReference>
<dbReference type="InterPro" id="IPR011712">
    <property type="entry name" value="Sig_transdc_His_kin_sub3_dim/P"/>
</dbReference>
<dbReference type="InterPro" id="IPR016032">
    <property type="entry name" value="Sig_transdc_resp-reg_C-effctor"/>
</dbReference>
<reference evidence="21 22" key="1">
    <citation type="submission" date="2019-01" db="EMBL/GenBank/DDBJ databases">
        <title>Ktedonosporobacter rubrisoli SCAWS-G2.</title>
        <authorList>
            <person name="Huang Y."/>
            <person name="Yan B."/>
        </authorList>
    </citation>
    <scope>NUCLEOTIDE SEQUENCE [LARGE SCALE GENOMIC DNA]</scope>
    <source>
        <strain evidence="21 22">SCAWS-G2</strain>
    </source>
</reference>
<evidence type="ECO:0000256" key="6">
    <source>
        <dbReference type="ARBA" id="ARBA00022485"/>
    </source>
</evidence>
<evidence type="ECO:0000313" key="22">
    <source>
        <dbReference type="Proteomes" id="UP000290365"/>
    </source>
</evidence>
<dbReference type="SUPFAM" id="SSF55874">
    <property type="entry name" value="ATPase domain of HSP90 chaperone/DNA topoisomerase II/histidine kinase"/>
    <property type="match status" value="1"/>
</dbReference>
<keyword evidence="22" id="KW-1185">Reference proteome</keyword>
<evidence type="ECO:0000256" key="10">
    <source>
        <dbReference type="ARBA" id="ARBA00022777"/>
    </source>
</evidence>
<dbReference type="GO" id="GO:0006355">
    <property type="term" value="P:regulation of DNA-templated transcription"/>
    <property type="evidence" value="ECO:0007669"/>
    <property type="project" value="InterPro"/>
</dbReference>
<dbReference type="GO" id="GO:0005737">
    <property type="term" value="C:cytoplasm"/>
    <property type="evidence" value="ECO:0007669"/>
    <property type="project" value="UniProtKB-SubCell"/>
</dbReference>
<dbReference type="Gene3D" id="1.20.5.1930">
    <property type="match status" value="1"/>
</dbReference>
<feature type="domain" description="HTH luxR-type" evidence="19">
    <location>
        <begin position="399"/>
        <end position="464"/>
    </location>
</feature>
<dbReference type="GO" id="GO:0000155">
    <property type="term" value="F:phosphorelay sensor kinase activity"/>
    <property type="evidence" value="ECO:0007669"/>
    <property type="project" value="InterPro"/>
</dbReference>
<comment type="catalytic activity">
    <reaction evidence="1">
        <text>ATP + protein L-histidine = ADP + protein N-phospho-L-histidine.</text>
        <dbReference type="EC" id="2.7.13.3"/>
    </reaction>
</comment>
<evidence type="ECO:0000256" key="9">
    <source>
        <dbReference type="ARBA" id="ARBA00022723"/>
    </source>
</evidence>
<evidence type="ECO:0000256" key="16">
    <source>
        <dbReference type="ARBA" id="ARBA00024827"/>
    </source>
</evidence>
<dbReference type="PRINTS" id="PR00344">
    <property type="entry name" value="BCTRLSENSOR"/>
</dbReference>
<dbReference type="CDD" id="cd06170">
    <property type="entry name" value="LuxR_C_like"/>
    <property type="match status" value="1"/>
</dbReference>
<evidence type="ECO:0000256" key="12">
    <source>
        <dbReference type="ARBA" id="ARBA00023012"/>
    </source>
</evidence>
<name>A0A4P6JXV5_KTERU</name>
<dbReference type="GO" id="GO:0016020">
    <property type="term" value="C:membrane"/>
    <property type="evidence" value="ECO:0007669"/>
    <property type="project" value="InterPro"/>
</dbReference>
<dbReference type="PROSITE" id="PS50043">
    <property type="entry name" value="HTH_LUXR_2"/>
    <property type="match status" value="1"/>
</dbReference>
<evidence type="ECO:0000256" key="13">
    <source>
        <dbReference type="ARBA" id="ARBA00023014"/>
    </source>
</evidence>
<dbReference type="InterPro" id="IPR036890">
    <property type="entry name" value="HATPase_C_sf"/>
</dbReference>
<dbReference type="InterPro" id="IPR029016">
    <property type="entry name" value="GAF-like_dom_sf"/>
</dbReference>
<gene>
    <name evidence="21" type="ORF">EPA93_33400</name>
</gene>
<keyword evidence="12" id="KW-0902">Two-component regulatory system</keyword>
<dbReference type="Gene3D" id="3.30.450.40">
    <property type="match status" value="1"/>
</dbReference>
<dbReference type="InterPro" id="IPR000792">
    <property type="entry name" value="Tscrpt_reg_LuxR_C"/>
</dbReference>
<feature type="domain" description="Histidine kinase" evidence="20">
    <location>
        <begin position="310"/>
        <end position="401"/>
    </location>
</feature>
<dbReference type="EMBL" id="CP035758">
    <property type="protein sequence ID" value="QBD80608.1"/>
    <property type="molecule type" value="Genomic_DNA"/>
</dbReference>
<evidence type="ECO:0000256" key="14">
    <source>
        <dbReference type="ARBA" id="ARBA00023015"/>
    </source>
</evidence>
<comment type="subcellular location">
    <subcellularLocation>
        <location evidence="3">Cytoplasm</location>
    </subcellularLocation>
</comment>
<dbReference type="Gene3D" id="1.10.10.10">
    <property type="entry name" value="Winged helix-like DNA-binding domain superfamily/Winged helix DNA-binding domain"/>
    <property type="match status" value="1"/>
</dbReference>
<dbReference type="InterPro" id="IPR005467">
    <property type="entry name" value="His_kinase_dom"/>
</dbReference>
<evidence type="ECO:0000256" key="8">
    <source>
        <dbReference type="ARBA" id="ARBA00022679"/>
    </source>
</evidence>
<dbReference type="PROSITE" id="PS50109">
    <property type="entry name" value="HIS_KIN"/>
    <property type="match status" value="1"/>
</dbReference>
<keyword evidence="10" id="KW-0418">Kinase</keyword>
<dbReference type="GO" id="GO:0003677">
    <property type="term" value="F:DNA binding"/>
    <property type="evidence" value="ECO:0007669"/>
    <property type="project" value="InterPro"/>
</dbReference>
<dbReference type="PROSITE" id="PS00622">
    <property type="entry name" value="HTH_LUXR_1"/>
    <property type="match status" value="1"/>
</dbReference>
<dbReference type="KEGG" id="kbs:EPA93_33400"/>
<dbReference type="Proteomes" id="UP000290365">
    <property type="component" value="Chromosome"/>
</dbReference>
<dbReference type="Pfam" id="PF02518">
    <property type="entry name" value="HATPase_c"/>
    <property type="match status" value="1"/>
</dbReference>
<keyword evidence="15" id="KW-0804">Transcription</keyword>
<dbReference type="GO" id="GO:0046872">
    <property type="term" value="F:metal ion binding"/>
    <property type="evidence" value="ECO:0007669"/>
    <property type="project" value="UniProtKB-KW"/>
</dbReference>
<dbReference type="EC" id="2.7.13.3" evidence="4"/>
<evidence type="ECO:0000256" key="7">
    <source>
        <dbReference type="ARBA" id="ARBA00022490"/>
    </source>
</evidence>
<dbReference type="RefSeq" id="WP_129891672.1">
    <property type="nucleotide sequence ID" value="NZ_CP035758.1"/>
</dbReference>
<organism evidence="21 22">
    <name type="scientific">Ktedonosporobacter rubrisoli</name>
    <dbReference type="NCBI Taxonomy" id="2509675"/>
    <lineage>
        <taxon>Bacteria</taxon>
        <taxon>Bacillati</taxon>
        <taxon>Chloroflexota</taxon>
        <taxon>Ktedonobacteria</taxon>
        <taxon>Ktedonobacterales</taxon>
        <taxon>Ktedonosporobacteraceae</taxon>
        <taxon>Ktedonosporobacter</taxon>
    </lineage>
</organism>
<evidence type="ECO:0000259" key="20">
    <source>
        <dbReference type="PROSITE" id="PS50109"/>
    </source>
</evidence>
<evidence type="ECO:0000256" key="18">
    <source>
        <dbReference type="SAM" id="MobiDB-lite"/>
    </source>
</evidence>
<dbReference type="OrthoDB" id="9781904at2"/>
<dbReference type="Gene3D" id="3.30.565.10">
    <property type="entry name" value="Histidine kinase-like ATPase, C-terminal domain"/>
    <property type="match status" value="1"/>
</dbReference>
<evidence type="ECO:0000256" key="11">
    <source>
        <dbReference type="ARBA" id="ARBA00023004"/>
    </source>
</evidence>
<dbReference type="SMART" id="SM00421">
    <property type="entry name" value="HTH_LUXR"/>
    <property type="match status" value="1"/>
</dbReference>
<evidence type="ECO:0000256" key="2">
    <source>
        <dbReference type="ARBA" id="ARBA00001966"/>
    </source>
</evidence>
<dbReference type="InterPro" id="IPR036388">
    <property type="entry name" value="WH-like_DNA-bd_sf"/>
</dbReference>
<dbReference type="InterPro" id="IPR004358">
    <property type="entry name" value="Sig_transdc_His_kin-like_C"/>
</dbReference>
<evidence type="ECO:0000259" key="19">
    <source>
        <dbReference type="PROSITE" id="PS50043"/>
    </source>
</evidence>
<protein>
    <recommendedName>
        <fullName evidence="5">Oxygen sensor histidine kinase NreB</fullName>
        <ecNumber evidence="4">2.7.13.3</ecNumber>
    </recommendedName>
    <alternativeName>
        <fullName evidence="17">Nitrogen regulation protein B</fullName>
    </alternativeName>
</protein>
<dbReference type="PRINTS" id="PR00038">
    <property type="entry name" value="HTHLUXR"/>
</dbReference>
<dbReference type="InterPro" id="IPR050482">
    <property type="entry name" value="Sensor_HK_TwoCompSys"/>
</dbReference>
<keyword evidence="6" id="KW-0004">4Fe-4S</keyword>
<dbReference type="PANTHER" id="PTHR24421">
    <property type="entry name" value="NITRATE/NITRITE SENSOR PROTEIN NARX-RELATED"/>
    <property type="match status" value="1"/>
</dbReference>
<dbReference type="InterPro" id="IPR003594">
    <property type="entry name" value="HATPase_dom"/>
</dbReference>
<evidence type="ECO:0000256" key="3">
    <source>
        <dbReference type="ARBA" id="ARBA00004496"/>
    </source>
</evidence>
<dbReference type="Pfam" id="PF00196">
    <property type="entry name" value="GerE"/>
    <property type="match status" value="1"/>
</dbReference>
<keyword evidence="13" id="KW-0411">Iron-sulfur</keyword>
<dbReference type="SUPFAM" id="SSF46894">
    <property type="entry name" value="C-terminal effector domain of the bipartite response regulators"/>
    <property type="match status" value="1"/>
</dbReference>
<evidence type="ECO:0000256" key="17">
    <source>
        <dbReference type="ARBA" id="ARBA00030800"/>
    </source>
</evidence>
<dbReference type="SUPFAM" id="SSF55781">
    <property type="entry name" value="GAF domain-like"/>
    <property type="match status" value="1"/>
</dbReference>
<dbReference type="GO" id="GO:0051539">
    <property type="term" value="F:4 iron, 4 sulfur cluster binding"/>
    <property type="evidence" value="ECO:0007669"/>
    <property type="project" value="UniProtKB-KW"/>
</dbReference>
<keyword evidence="9" id="KW-0479">Metal-binding</keyword>
<keyword evidence="7" id="KW-0963">Cytoplasm</keyword>
<evidence type="ECO:0000256" key="5">
    <source>
        <dbReference type="ARBA" id="ARBA00017322"/>
    </source>
</evidence>
<sequence>MGTPERAHSSSRTDAYTNERVPTSLAEASARNSSFEAYGLALLTEVYELGLLAGKNLKLTELQQQILEVLRRVSEARCACWLAYQPIHHCFVPLTPQGIGPAWHKLAASLKPIYAQQLAARSPGENLASLQVDGWHTLVLPLSYAGTLAGAVVLCSDTSFGLAPEQKLLLAYLGNVAALLHRNYALHAEQQRTAIEHERQRIARDIHDSVAQQMTYALRRLELVQYLLENQPQLALTEARRTQNIVKTALAELRHCIATLLPERLQGQSLALAIRNLLDEYTQADPILEITCESDDLQHIPAPLEAPAYRLIREALNNVRKHAHATHVLIQVRLLANLLIIEVRDNGIGFEPEQICRQARDGQLLGLRAMQEGVEEAGGTWEIYSRPGHGTTVRANYPLLNVAATLTEREREVLRGIVKGHTNRHIAEQLSISVETVKSHVRHIMQKMQVKGRTQAAILATRQGWL</sequence>
<proteinExistence type="predicted"/>
<evidence type="ECO:0000256" key="15">
    <source>
        <dbReference type="ARBA" id="ARBA00023163"/>
    </source>
</evidence>